<dbReference type="InterPro" id="IPR012336">
    <property type="entry name" value="Thioredoxin-like_fold"/>
</dbReference>
<comment type="caution">
    <text evidence="4">The sequence shown here is derived from an EMBL/GenBank/DDBJ whole genome shotgun (WGS) entry which is preliminary data.</text>
</comment>
<feature type="region of interest" description="Disordered" evidence="2">
    <location>
        <begin position="33"/>
        <end position="53"/>
    </location>
</feature>
<dbReference type="Pfam" id="PF13462">
    <property type="entry name" value="Thioredoxin_4"/>
    <property type="match status" value="1"/>
</dbReference>
<dbReference type="OrthoDB" id="9780340at2"/>
<evidence type="ECO:0000256" key="1">
    <source>
        <dbReference type="ARBA" id="ARBA00005791"/>
    </source>
</evidence>
<dbReference type="AlphaFoldDB" id="A0A1E8FGT8"/>
<comment type="similarity">
    <text evidence="1">Belongs to the thioredoxin family. DsbA subfamily.</text>
</comment>
<accession>A0A1E8FGT8</accession>
<evidence type="ECO:0000259" key="3">
    <source>
        <dbReference type="PROSITE" id="PS51352"/>
    </source>
</evidence>
<dbReference type="RefSeq" id="WP_070175874.1">
    <property type="nucleotide sequence ID" value="NZ_BMJR01000001.1"/>
</dbReference>
<feature type="domain" description="Thioredoxin" evidence="3">
    <location>
        <begin position="24"/>
        <end position="225"/>
    </location>
</feature>
<dbReference type="Proteomes" id="UP000176037">
    <property type="component" value="Unassembled WGS sequence"/>
</dbReference>
<evidence type="ECO:0000256" key="2">
    <source>
        <dbReference type="SAM" id="MobiDB-lite"/>
    </source>
</evidence>
<feature type="compositionally biased region" description="Low complexity" evidence="2">
    <location>
        <begin position="34"/>
        <end position="52"/>
    </location>
</feature>
<organism evidence="4 5">
    <name type="scientific">Alteromonas lipolytica</name>
    <dbReference type="NCBI Taxonomy" id="1856405"/>
    <lineage>
        <taxon>Bacteria</taxon>
        <taxon>Pseudomonadati</taxon>
        <taxon>Pseudomonadota</taxon>
        <taxon>Gammaproteobacteria</taxon>
        <taxon>Alteromonadales</taxon>
        <taxon>Alteromonadaceae</taxon>
        <taxon>Alteromonas/Salinimonas group</taxon>
        <taxon>Alteromonas</taxon>
    </lineage>
</organism>
<dbReference type="InterPro" id="IPR036249">
    <property type="entry name" value="Thioredoxin-like_sf"/>
</dbReference>
<dbReference type="CDD" id="cd02972">
    <property type="entry name" value="DsbA_family"/>
    <property type="match status" value="1"/>
</dbReference>
<dbReference type="PANTHER" id="PTHR13887">
    <property type="entry name" value="GLUTATHIONE S-TRANSFERASE KAPPA"/>
    <property type="match status" value="1"/>
</dbReference>
<keyword evidence="5" id="KW-1185">Reference proteome</keyword>
<proteinExistence type="inferred from homology"/>
<gene>
    <name evidence="4" type="ORF">BFC17_15435</name>
</gene>
<protein>
    <recommendedName>
        <fullName evidence="3">Thioredoxin domain-containing protein</fullName>
    </recommendedName>
</protein>
<evidence type="ECO:0000313" key="5">
    <source>
        <dbReference type="Proteomes" id="UP000176037"/>
    </source>
</evidence>
<sequence>MNSRLLLIVVAVVLIAVGAGWMLSQQDAEAPVNKAPASTTSSPAKATTQSTSVKDMRLGNPMAQVQVIEYASFTCPHCASFHNNAFEQLKENYIDTGKISFVFREVYFDQFGLVASMLGRCSGKTEDYFNYIDTLFSTQQQWMASRDGNTILNELVTMGKATGLTDQQVEACLGDKEKSGQLIGWYQQNAKSDGIRSTPSFMVNGKLLSNMSFEEFAKVLDKELGL</sequence>
<dbReference type="Gene3D" id="3.40.30.10">
    <property type="entry name" value="Glutaredoxin"/>
    <property type="match status" value="1"/>
</dbReference>
<dbReference type="EMBL" id="MJIC01000010">
    <property type="protein sequence ID" value="OFI34956.1"/>
    <property type="molecule type" value="Genomic_DNA"/>
</dbReference>
<reference evidence="4 5" key="1">
    <citation type="submission" date="2016-09" db="EMBL/GenBank/DDBJ databases">
        <title>Alteromonas lipolytica, a new species isolated from sea water.</title>
        <authorList>
            <person name="Wu Y.-H."/>
            <person name="Cheng H."/>
            <person name="Xu X.-W."/>
        </authorList>
    </citation>
    <scope>NUCLEOTIDE SEQUENCE [LARGE SCALE GENOMIC DNA]</scope>
    <source>
        <strain evidence="4 5">JW12</strain>
    </source>
</reference>
<dbReference type="PROSITE" id="PS51352">
    <property type="entry name" value="THIOREDOXIN_2"/>
    <property type="match status" value="1"/>
</dbReference>
<evidence type="ECO:0000313" key="4">
    <source>
        <dbReference type="EMBL" id="OFI34956.1"/>
    </source>
</evidence>
<dbReference type="SUPFAM" id="SSF52833">
    <property type="entry name" value="Thioredoxin-like"/>
    <property type="match status" value="1"/>
</dbReference>
<dbReference type="PANTHER" id="PTHR13887:SF56">
    <property type="entry name" value="THIOREDOXIN-LIKE REDUCTASE RV2466C"/>
    <property type="match status" value="1"/>
</dbReference>
<dbReference type="InterPro" id="IPR013766">
    <property type="entry name" value="Thioredoxin_domain"/>
</dbReference>
<name>A0A1E8FGT8_9ALTE</name>
<dbReference type="STRING" id="1856405.BFC17_15435"/>